<dbReference type="EMBL" id="PIDS01000024">
    <property type="protein sequence ID" value="PLL44149.1"/>
    <property type="molecule type" value="Genomic_DNA"/>
</dbReference>
<comment type="caution">
    <text evidence="1">The sequence shown here is derived from an EMBL/GenBank/DDBJ whole genome shotgun (WGS) entry which is preliminary data.</text>
</comment>
<evidence type="ECO:0000313" key="1">
    <source>
        <dbReference type="EMBL" id="PLL44149.1"/>
    </source>
</evidence>
<name>A0A2J4SZ69_9ENTR</name>
<gene>
    <name evidence="1" type="ORF">CWN50_01765</name>
</gene>
<organism evidence="1 2">
    <name type="scientific">Klebsiella michiganensis</name>
    <dbReference type="NCBI Taxonomy" id="1134687"/>
    <lineage>
        <taxon>Bacteria</taxon>
        <taxon>Pseudomonadati</taxon>
        <taxon>Pseudomonadota</taxon>
        <taxon>Gammaproteobacteria</taxon>
        <taxon>Enterobacterales</taxon>
        <taxon>Enterobacteriaceae</taxon>
        <taxon>Klebsiella/Raoultella group</taxon>
        <taxon>Klebsiella</taxon>
    </lineage>
</organism>
<sequence>MKLYVFGALSILLLSSFISGSLYDLYIRQTVHIATDDELLIISRESPCAAEEFRNALAPSGDSISKPLTIRDAHNLASECTARDEQNGLREKQLKALNEFPPDKKGQQ</sequence>
<reference evidence="1 2" key="2">
    <citation type="submission" date="2018-01" db="EMBL/GenBank/DDBJ databases">
        <title>Genomic study of Klebsiella pneumoniae.</title>
        <authorList>
            <person name="Yang Y."/>
            <person name="Bicalho R."/>
        </authorList>
    </citation>
    <scope>NUCLEOTIDE SEQUENCE [LARGE SCALE GENOMIC DNA]</scope>
    <source>
        <strain evidence="1 2">A11</strain>
    </source>
</reference>
<dbReference type="AlphaFoldDB" id="A0A2J4SZ69"/>
<dbReference type="Proteomes" id="UP000234505">
    <property type="component" value="Unassembled WGS sequence"/>
</dbReference>
<protein>
    <submittedName>
        <fullName evidence="1">Uncharacterized protein</fullName>
    </submittedName>
</protein>
<accession>A0A2J4SZ69</accession>
<proteinExistence type="predicted"/>
<evidence type="ECO:0000313" key="2">
    <source>
        <dbReference type="Proteomes" id="UP000234505"/>
    </source>
</evidence>
<dbReference type="GeneID" id="39685920"/>
<dbReference type="RefSeq" id="WP_052958980.1">
    <property type="nucleotide sequence ID" value="NZ_CADCYI010000023.1"/>
</dbReference>
<reference evidence="1 2" key="1">
    <citation type="submission" date="2017-11" db="EMBL/GenBank/DDBJ databases">
        <authorList>
            <person name="Han C.G."/>
        </authorList>
    </citation>
    <scope>NUCLEOTIDE SEQUENCE [LARGE SCALE GENOMIC DNA]</scope>
    <source>
        <strain evidence="1 2">A11</strain>
    </source>
</reference>